<evidence type="ECO:0000313" key="6">
    <source>
        <dbReference type="RefSeq" id="XP_021823980.1"/>
    </source>
</evidence>
<dbReference type="Proteomes" id="UP000515124">
    <property type="component" value="Unplaced"/>
</dbReference>
<dbReference type="SUPFAM" id="SSF52540">
    <property type="entry name" value="P-loop containing nucleoside triphosphate hydrolases"/>
    <property type="match status" value="1"/>
</dbReference>
<dbReference type="InterPro" id="IPR036388">
    <property type="entry name" value="WH-like_DNA-bd_sf"/>
</dbReference>
<protein>
    <submittedName>
        <fullName evidence="6">Disease resistance RPP13-like protein 1</fullName>
    </submittedName>
</protein>
<keyword evidence="1" id="KW-0677">Repeat</keyword>
<evidence type="ECO:0000259" key="3">
    <source>
        <dbReference type="Pfam" id="PF00931"/>
    </source>
</evidence>
<feature type="domain" description="NB-ARC" evidence="3">
    <location>
        <begin position="134"/>
        <end position="277"/>
    </location>
</feature>
<dbReference type="Gene3D" id="1.10.10.10">
    <property type="entry name" value="Winged helix-like DNA-binding domain superfamily/Winged helix DNA-binding domain"/>
    <property type="match status" value="1"/>
</dbReference>
<dbReference type="PANTHER" id="PTHR36766:SF40">
    <property type="entry name" value="DISEASE RESISTANCE PROTEIN RGA3"/>
    <property type="match status" value="1"/>
</dbReference>
<evidence type="ECO:0000259" key="4">
    <source>
        <dbReference type="Pfam" id="PF23559"/>
    </source>
</evidence>
<dbReference type="GO" id="GO:0006952">
    <property type="term" value="P:defense response"/>
    <property type="evidence" value="ECO:0007669"/>
    <property type="project" value="UniProtKB-KW"/>
</dbReference>
<gene>
    <name evidence="6" type="primary">LOC110765211</name>
</gene>
<sequence>MWLDELKHAIFDADDLLDEIDTRALQHQTKKTHVWKFISTSVNPSYQGMNMKGRIEELFKRLEHVAKQKNILGLREGVGGNVSHRTLTTPFVEPECCTYGRVGDKEKLETLLLSDDPVRSNNISVTNHHSWDGRVGKTTLAQLLYNDDEVKEYFDIEAWACVSEDFDAIRVIKTLLESVTSKSCGISDMSLLQVELRQQVRGKKFLFVLDDLKNDNYNDWDLLRAPFTYGERGSKVIVTTRNTSVASIMHTVPIHYLKQLSDEDCRLLLERHAFRNENPSAHPDLEEIGKKISRTCNSLSLAAKPLGVLLSCNLEYKEWSGILNSNLWELVHDKSILPSLRMTYHYLPSYLKQCFAYCSIFPKDYDFKKEDVILLWVAEGLIGPICK</sequence>
<reference evidence="6" key="1">
    <citation type="submission" date="2025-08" db="UniProtKB">
        <authorList>
            <consortium name="RefSeq"/>
        </authorList>
    </citation>
    <scope>IDENTIFICATION</scope>
</reference>
<dbReference type="Pfam" id="PF23559">
    <property type="entry name" value="WHD_DRP"/>
    <property type="match status" value="1"/>
</dbReference>
<keyword evidence="2" id="KW-0611">Plant defense</keyword>
<dbReference type="Pfam" id="PF00931">
    <property type="entry name" value="NB-ARC"/>
    <property type="match status" value="1"/>
</dbReference>
<dbReference type="GeneID" id="110765211"/>
<proteinExistence type="predicted"/>
<evidence type="ECO:0000256" key="2">
    <source>
        <dbReference type="ARBA" id="ARBA00022821"/>
    </source>
</evidence>
<evidence type="ECO:0000256" key="1">
    <source>
        <dbReference type="ARBA" id="ARBA00022737"/>
    </source>
</evidence>
<keyword evidence="5" id="KW-1185">Reference proteome</keyword>
<dbReference type="InterPro" id="IPR027417">
    <property type="entry name" value="P-loop_NTPase"/>
</dbReference>
<dbReference type="GO" id="GO:0043531">
    <property type="term" value="F:ADP binding"/>
    <property type="evidence" value="ECO:0007669"/>
    <property type="project" value="InterPro"/>
</dbReference>
<accession>A0A6P5TA95</accession>
<dbReference type="InterPro" id="IPR058922">
    <property type="entry name" value="WHD_DRP"/>
</dbReference>
<name>A0A6P5TA95_PRUAV</name>
<dbReference type="AlphaFoldDB" id="A0A6P5TA95"/>
<dbReference type="PANTHER" id="PTHR36766">
    <property type="entry name" value="PLANT BROAD-SPECTRUM MILDEW RESISTANCE PROTEIN RPW8"/>
    <property type="match status" value="1"/>
</dbReference>
<evidence type="ECO:0000313" key="5">
    <source>
        <dbReference type="Proteomes" id="UP000515124"/>
    </source>
</evidence>
<dbReference type="InterPro" id="IPR042197">
    <property type="entry name" value="Apaf_helical"/>
</dbReference>
<dbReference type="Gene3D" id="3.40.50.300">
    <property type="entry name" value="P-loop containing nucleotide triphosphate hydrolases"/>
    <property type="match status" value="1"/>
</dbReference>
<dbReference type="Gene3D" id="1.10.8.430">
    <property type="entry name" value="Helical domain of apoptotic protease-activating factors"/>
    <property type="match status" value="1"/>
</dbReference>
<dbReference type="InterPro" id="IPR002182">
    <property type="entry name" value="NB-ARC"/>
</dbReference>
<feature type="domain" description="Disease resistance protein winged helix" evidence="4">
    <location>
        <begin position="360"/>
        <end position="382"/>
    </location>
</feature>
<dbReference type="KEGG" id="pavi:110765211"/>
<dbReference type="RefSeq" id="XP_021823980.1">
    <property type="nucleotide sequence ID" value="XM_021968288.1"/>
</dbReference>
<organism evidence="5 6">
    <name type="scientific">Prunus avium</name>
    <name type="common">Cherry</name>
    <name type="synonym">Cerasus avium</name>
    <dbReference type="NCBI Taxonomy" id="42229"/>
    <lineage>
        <taxon>Eukaryota</taxon>
        <taxon>Viridiplantae</taxon>
        <taxon>Streptophyta</taxon>
        <taxon>Embryophyta</taxon>
        <taxon>Tracheophyta</taxon>
        <taxon>Spermatophyta</taxon>
        <taxon>Magnoliopsida</taxon>
        <taxon>eudicotyledons</taxon>
        <taxon>Gunneridae</taxon>
        <taxon>Pentapetalae</taxon>
        <taxon>rosids</taxon>
        <taxon>fabids</taxon>
        <taxon>Rosales</taxon>
        <taxon>Rosaceae</taxon>
        <taxon>Amygdaloideae</taxon>
        <taxon>Amygdaleae</taxon>
        <taxon>Prunus</taxon>
    </lineage>
</organism>